<accession>A0AAN8SG94</accession>
<protein>
    <submittedName>
        <fullName evidence="1">Uncharacterized protein</fullName>
    </submittedName>
</protein>
<proteinExistence type="predicted"/>
<sequence>VIEDFNFLFSDNRQMKRVTPTRLLILNERQSHSMIGRGFPAAGMSCVLLESHLEITAW</sequence>
<evidence type="ECO:0000313" key="2">
    <source>
        <dbReference type="Proteomes" id="UP001372834"/>
    </source>
</evidence>
<comment type="caution">
    <text evidence="1">The sequence shown here is derived from an EMBL/GenBank/DDBJ whole genome shotgun (WGS) entry which is preliminary data.</text>
</comment>
<dbReference type="Proteomes" id="UP001372834">
    <property type="component" value="Unassembled WGS sequence"/>
</dbReference>
<feature type="non-terminal residue" evidence="1">
    <location>
        <position position="1"/>
    </location>
</feature>
<evidence type="ECO:0000313" key="1">
    <source>
        <dbReference type="EMBL" id="KAK6644296.1"/>
    </source>
</evidence>
<reference evidence="1 2" key="1">
    <citation type="submission" date="2023-10" db="EMBL/GenBank/DDBJ databases">
        <title>Genomes of two closely related lineages of the louse Polyplax serrata with different host specificities.</title>
        <authorList>
            <person name="Martinu J."/>
            <person name="Tarabai H."/>
            <person name="Stefka J."/>
            <person name="Hypsa V."/>
        </authorList>
    </citation>
    <scope>NUCLEOTIDE SEQUENCE [LARGE SCALE GENOMIC DNA]</scope>
    <source>
        <strain evidence="1">HR10_N</strain>
    </source>
</reference>
<dbReference type="AlphaFoldDB" id="A0AAN8SG94"/>
<dbReference type="EMBL" id="JAWJWE010000001">
    <property type="protein sequence ID" value="KAK6644296.1"/>
    <property type="molecule type" value="Genomic_DNA"/>
</dbReference>
<gene>
    <name evidence="1" type="ORF">RUM43_000563</name>
</gene>
<name>A0AAN8SG94_POLSC</name>
<feature type="non-terminal residue" evidence="1">
    <location>
        <position position="58"/>
    </location>
</feature>
<organism evidence="1 2">
    <name type="scientific">Polyplax serrata</name>
    <name type="common">Common mouse louse</name>
    <dbReference type="NCBI Taxonomy" id="468196"/>
    <lineage>
        <taxon>Eukaryota</taxon>
        <taxon>Metazoa</taxon>
        <taxon>Ecdysozoa</taxon>
        <taxon>Arthropoda</taxon>
        <taxon>Hexapoda</taxon>
        <taxon>Insecta</taxon>
        <taxon>Pterygota</taxon>
        <taxon>Neoptera</taxon>
        <taxon>Paraneoptera</taxon>
        <taxon>Psocodea</taxon>
        <taxon>Troctomorpha</taxon>
        <taxon>Phthiraptera</taxon>
        <taxon>Anoplura</taxon>
        <taxon>Polyplacidae</taxon>
        <taxon>Polyplax</taxon>
    </lineage>
</organism>